<gene>
    <name evidence="1" type="ORF">F1003_13610</name>
</gene>
<dbReference type="InterPro" id="IPR034660">
    <property type="entry name" value="DinB/YfiT-like"/>
</dbReference>
<dbReference type="Pfam" id="PF07606">
    <property type="entry name" value="DUF1569"/>
    <property type="match status" value="1"/>
</dbReference>
<dbReference type="Proteomes" id="UP000447545">
    <property type="component" value="Unassembled WGS sequence"/>
</dbReference>
<proteinExistence type="predicted"/>
<dbReference type="InterPro" id="IPR011463">
    <property type="entry name" value="DUF1569"/>
</dbReference>
<reference evidence="1 2" key="1">
    <citation type="submission" date="2019-11" db="EMBL/GenBank/DDBJ databases">
        <title>Winogradskyella ouciana sp. nov., isolated from the hadal seawater of the Mariana Trench.</title>
        <authorList>
            <person name="Liu R."/>
        </authorList>
    </citation>
    <scope>NUCLEOTIDE SEQUENCE [LARGE SCALE GENOMIC DNA]</scope>
    <source>
        <strain evidence="1 2">ZXX205</strain>
    </source>
</reference>
<dbReference type="RefSeq" id="WP_155089987.1">
    <property type="nucleotide sequence ID" value="NZ_WJYA01000008.1"/>
</dbReference>
<evidence type="ECO:0000313" key="1">
    <source>
        <dbReference type="EMBL" id="MTE27974.1"/>
    </source>
</evidence>
<sequence length="147" mass="17548">MKSIFEEDTYNEIKERISNLDENTQAKWGKMNVGQMTWHCQGPFNIILGKDHYGMKPNWLAKVFFKKSLYNDKPWRKGLPTAKFLKTQEQKDFNTEKTKLEALLDEAYSQRDKTEWEPHPAFGYFTAQQWGQMQYKHLDHHLKQFGV</sequence>
<protein>
    <submittedName>
        <fullName evidence="1">DUF1569 domain-containing protein</fullName>
    </submittedName>
</protein>
<evidence type="ECO:0000313" key="2">
    <source>
        <dbReference type="Proteomes" id="UP000447545"/>
    </source>
</evidence>
<accession>A0A7K1GHE7</accession>
<keyword evidence="2" id="KW-1185">Reference proteome</keyword>
<dbReference type="EMBL" id="WJYA01000008">
    <property type="protein sequence ID" value="MTE27974.1"/>
    <property type="molecule type" value="Genomic_DNA"/>
</dbReference>
<dbReference type="AlphaFoldDB" id="A0A7K1GHE7"/>
<name>A0A7K1GHE7_9FLAO</name>
<dbReference type="Gene3D" id="1.20.120.450">
    <property type="entry name" value="dinb family like domain"/>
    <property type="match status" value="1"/>
</dbReference>
<organism evidence="1 2">
    <name type="scientific">Winogradskyella ouciana</name>
    <dbReference type="NCBI Taxonomy" id="2608631"/>
    <lineage>
        <taxon>Bacteria</taxon>
        <taxon>Pseudomonadati</taxon>
        <taxon>Bacteroidota</taxon>
        <taxon>Flavobacteriia</taxon>
        <taxon>Flavobacteriales</taxon>
        <taxon>Flavobacteriaceae</taxon>
        <taxon>Winogradskyella</taxon>
    </lineage>
</organism>
<comment type="caution">
    <text evidence="1">The sequence shown here is derived from an EMBL/GenBank/DDBJ whole genome shotgun (WGS) entry which is preliminary data.</text>
</comment>